<dbReference type="Proteomes" id="UP000575985">
    <property type="component" value="Unassembled WGS sequence"/>
</dbReference>
<keyword evidence="3" id="KW-1185">Reference proteome</keyword>
<sequence>MRHPTERSHGAAVVDGAKRTLESDTRRLSYETARSMAAAARAREALATTERVLGDALRAARAGRSSYREFEVDDRAVQGALEAVRADPATAHHAASYSDLLDRYSEVRLARAKEMRELRAAAERIPPEVGVPGHEDFDAAFVVKTTVTYLDSRLTREVSLAPLAGAERQQDPVSIVKDAKRFLTREIVALVDQRASIAQMADTARAVLKSDGVKAEAPAPEHRPDRAAAADAPRPPRDAAASPQREPKRTVIQPARPRRTSPGGARRAHNHR</sequence>
<evidence type="ECO:0000313" key="3">
    <source>
        <dbReference type="Proteomes" id="UP000575985"/>
    </source>
</evidence>
<dbReference type="EMBL" id="JACCFO010000001">
    <property type="protein sequence ID" value="NYI95850.1"/>
    <property type="molecule type" value="Genomic_DNA"/>
</dbReference>
<organism evidence="2 3">
    <name type="scientific">Streptomonospora nanhaiensis</name>
    <dbReference type="NCBI Taxonomy" id="1323731"/>
    <lineage>
        <taxon>Bacteria</taxon>
        <taxon>Bacillati</taxon>
        <taxon>Actinomycetota</taxon>
        <taxon>Actinomycetes</taxon>
        <taxon>Streptosporangiales</taxon>
        <taxon>Nocardiopsidaceae</taxon>
        <taxon>Streptomonospora</taxon>
    </lineage>
</organism>
<gene>
    <name evidence="2" type="ORF">HNR12_002127</name>
</gene>
<feature type="region of interest" description="Disordered" evidence="1">
    <location>
        <begin position="212"/>
        <end position="272"/>
    </location>
</feature>
<evidence type="ECO:0000256" key="1">
    <source>
        <dbReference type="SAM" id="MobiDB-lite"/>
    </source>
</evidence>
<evidence type="ECO:0000313" key="2">
    <source>
        <dbReference type="EMBL" id="NYI95850.1"/>
    </source>
</evidence>
<dbReference type="RefSeq" id="WP_179767308.1">
    <property type="nucleotide sequence ID" value="NZ_JACCFO010000001.1"/>
</dbReference>
<dbReference type="AlphaFoldDB" id="A0A853BLI7"/>
<protein>
    <submittedName>
        <fullName evidence="2">Uncharacterized protein</fullName>
    </submittedName>
</protein>
<proteinExistence type="predicted"/>
<feature type="compositionally biased region" description="Basic and acidic residues" evidence="1">
    <location>
        <begin position="212"/>
        <end position="228"/>
    </location>
</feature>
<name>A0A853BLI7_9ACTN</name>
<reference evidence="2 3" key="1">
    <citation type="submission" date="2020-07" db="EMBL/GenBank/DDBJ databases">
        <title>Sequencing the genomes of 1000 actinobacteria strains.</title>
        <authorList>
            <person name="Klenk H.-P."/>
        </authorList>
    </citation>
    <scope>NUCLEOTIDE SEQUENCE [LARGE SCALE GENOMIC DNA]</scope>
    <source>
        <strain evidence="2 3">DSM 45927</strain>
    </source>
</reference>
<accession>A0A853BLI7</accession>
<comment type="caution">
    <text evidence="2">The sequence shown here is derived from an EMBL/GenBank/DDBJ whole genome shotgun (WGS) entry which is preliminary data.</text>
</comment>